<dbReference type="InterPro" id="IPR029063">
    <property type="entry name" value="SAM-dependent_MTases_sf"/>
</dbReference>
<dbReference type="EMBL" id="LAZR01003329">
    <property type="protein sequence ID" value="KKN19493.1"/>
    <property type="molecule type" value="Genomic_DNA"/>
</dbReference>
<dbReference type="SUPFAM" id="SSF53335">
    <property type="entry name" value="S-adenosyl-L-methionine-dependent methyltransferases"/>
    <property type="match status" value="1"/>
</dbReference>
<reference evidence="1" key="1">
    <citation type="journal article" date="2015" name="Nature">
        <title>Complex archaea that bridge the gap between prokaryotes and eukaryotes.</title>
        <authorList>
            <person name="Spang A."/>
            <person name="Saw J.H."/>
            <person name="Jorgensen S.L."/>
            <person name="Zaremba-Niedzwiedzka K."/>
            <person name="Martijn J."/>
            <person name="Lind A.E."/>
            <person name="van Eijk R."/>
            <person name="Schleper C."/>
            <person name="Guy L."/>
            <person name="Ettema T.J."/>
        </authorList>
    </citation>
    <scope>NUCLEOTIDE SEQUENCE</scope>
</reference>
<dbReference type="Pfam" id="PF07021">
    <property type="entry name" value="MetW"/>
    <property type="match status" value="1"/>
</dbReference>
<dbReference type="NCBIfam" id="TIGR02081">
    <property type="entry name" value="metW"/>
    <property type="match status" value="1"/>
</dbReference>
<evidence type="ECO:0000313" key="1">
    <source>
        <dbReference type="EMBL" id="KKN19493.1"/>
    </source>
</evidence>
<name>A0A0F9RQA2_9ZZZZ</name>
<dbReference type="InterPro" id="IPR010743">
    <property type="entry name" value="Methionine_synth_MetW"/>
</dbReference>
<sequence length="199" mass="23059">MRFDLQIIASFVEEKSRVLDLGCGKGNLLEFLKLNKEVEGYGIEIDEDKVIAGIERGLPILRGDIIEETQDYADDTFDYVFLSLTLQQVYNPENVIKEMLRIGKKGIVSFPCFNHVSIKLQLLFTSKAPVTKELPYEWYDTPNIRVVTLKDFRIFCAKHKIKILRELAISSHHRATTGKIVRFFPNWRARYGIFLLSKE</sequence>
<organism evidence="1">
    <name type="scientific">marine sediment metagenome</name>
    <dbReference type="NCBI Taxonomy" id="412755"/>
    <lineage>
        <taxon>unclassified sequences</taxon>
        <taxon>metagenomes</taxon>
        <taxon>ecological metagenomes</taxon>
    </lineage>
</organism>
<gene>
    <name evidence="1" type="ORF">LCGC14_0945190</name>
</gene>
<dbReference type="CDD" id="cd02440">
    <property type="entry name" value="AdoMet_MTases"/>
    <property type="match status" value="1"/>
</dbReference>
<proteinExistence type="predicted"/>
<dbReference type="Gene3D" id="3.40.50.150">
    <property type="entry name" value="Vaccinia Virus protein VP39"/>
    <property type="match status" value="1"/>
</dbReference>
<protein>
    <recommendedName>
        <fullName evidence="2">Methionine biosynthesis protein MetW</fullName>
    </recommendedName>
</protein>
<accession>A0A0F9RQA2</accession>
<comment type="caution">
    <text evidence="1">The sequence shown here is derived from an EMBL/GenBank/DDBJ whole genome shotgun (WGS) entry which is preliminary data.</text>
</comment>
<dbReference type="AlphaFoldDB" id="A0A0F9RQA2"/>
<evidence type="ECO:0008006" key="2">
    <source>
        <dbReference type="Google" id="ProtNLM"/>
    </source>
</evidence>